<dbReference type="EMBL" id="JAGIOO010000001">
    <property type="protein sequence ID" value="MBP2471784.1"/>
    <property type="molecule type" value="Genomic_DNA"/>
</dbReference>
<evidence type="ECO:0000313" key="2">
    <source>
        <dbReference type="Proteomes" id="UP001519363"/>
    </source>
</evidence>
<proteinExistence type="predicted"/>
<evidence type="ECO:0008006" key="3">
    <source>
        <dbReference type="Google" id="ProtNLM"/>
    </source>
</evidence>
<name>A0ABS5A5B5_9PSEU</name>
<dbReference type="Proteomes" id="UP001519363">
    <property type="component" value="Unassembled WGS sequence"/>
</dbReference>
<gene>
    <name evidence="1" type="ORF">JOF53_000656</name>
</gene>
<dbReference type="RefSeq" id="WP_086783195.1">
    <property type="nucleotide sequence ID" value="NZ_JAGIOO010000001.1"/>
</dbReference>
<sequence length="127" mass="13586">MHEGNGSGGSSLPTAIGGGIGFKVNKDNVLKIAKTVQDQADWLKMEINVCERDMRTAPAREDPVSKDVAQVLNEKLIDNADSYVKRARDYALELENAVQQMKAAAKDYGYSDEQIAGVLNGEGGSGA</sequence>
<protein>
    <recommendedName>
        <fullName evidence="3">PE family protein</fullName>
    </recommendedName>
</protein>
<reference evidence="1 2" key="1">
    <citation type="submission" date="2021-03" db="EMBL/GenBank/DDBJ databases">
        <title>Sequencing the genomes of 1000 actinobacteria strains.</title>
        <authorList>
            <person name="Klenk H.-P."/>
        </authorList>
    </citation>
    <scope>NUCLEOTIDE SEQUENCE [LARGE SCALE GENOMIC DNA]</scope>
    <source>
        <strain evidence="1 2">DSM 44580</strain>
    </source>
</reference>
<comment type="caution">
    <text evidence="1">The sequence shown here is derived from an EMBL/GenBank/DDBJ whole genome shotgun (WGS) entry which is preliminary data.</text>
</comment>
<organism evidence="1 2">
    <name type="scientific">Crossiella equi</name>
    <dbReference type="NCBI Taxonomy" id="130796"/>
    <lineage>
        <taxon>Bacteria</taxon>
        <taxon>Bacillati</taxon>
        <taxon>Actinomycetota</taxon>
        <taxon>Actinomycetes</taxon>
        <taxon>Pseudonocardiales</taxon>
        <taxon>Pseudonocardiaceae</taxon>
        <taxon>Crossiella</taxon>
    </lineage>
</organism>
<evidence type="ECO:0000313" key="1">
    <source>
        <dbReference type="EMBL" id="MBP2471784.1"/>
    </source>
</evidence>
<keyword evidence="2" id="KW-1185">Reference proteome</keyword>
<accession>A0ABS5A5B5</accession>